<evidence type="ECO:0000256" key="3">
    <source>
        <dbReference type="ARBA" id="ARBA00023315"/>
    </source>
</evidence>
<keyword evidence="2" id="KW-0808">Transferase</keyword>
<dbReference type="Pfam" id="PF01553">
    <property type="entry name" value="Acyltransferase"/>
    <property type="match status" value="1"/>
</dbReference>
<evidence type="ECO:0000256" key="2">
    <source>
        <dbReference type="ARBA" id="ARBA00022679"/>
    </source>
</evidence>
<dbReference type="RefSeq" id="WP_255135421.1">
    <property type="nucleotide sequence ID" value="NZ_JANDBC010000003.1"/>
</dbReference>
<name>A0A9X2L536_9BACT</name>
<sequence>MNFIPADESRFFIWFFDRYTRWSLKRRFKQLWIKQEYHPEPDSRTVYFLNHNLWWDGLIPLYLNESLFHQQARALMEDKQMQQYTFFSKIGAFSINLENPKASIQSLRYAVKSLERENSCLFIYPEGTITPASDSAPDFKGGLAWLYTKTENIDYVPIHIYAHFLRSSKPELYLSIGESVDHDKSMSRNELTSLFEADIQRLNERTRLVAGFSDEGFEPQF</sequence>
<evidence type="ECO:0000313" key="6">
    <source>
        <dbReference type="Proteomes" id="UP001139125"/>
    </source>
</evidence>
<evidence type="ECO:0000259" key="4">
    <source>
        <dbReference type="SMART" id="SM00563"/>
    </source>
</evidence>
<comment type="caution">
    <text evidence="5">The sequence shown here is derived from an EMBL/GenBank/DDBJ whole genome shotgun (WGS) entry which is preliminary data.</text>
</comment>
<feature type="domain" description="Phospholipid/glycerol acyltransferase" evidence="4">
    <location>
        <begin position="45"/>
        <end position="168"/>
    </location>
</feature>
<protein>
    <submittedName>
        <fullName evidence="5">Lysophospholipid acyltransferase family protein</fullName>
    </submittedName>
</protein>
<organism evidence="5 6">
    <name type="scientific">Gracilimonas sediminicola</name>
    <dbReference type="NCBI Taxonomy" id="2952158"/>
    <lineage>
        <taxon>Bacteria</taxon>
        <taxon>Pseudomonadati</taxon>
        <taxon>Balneolota</taxon>
        <taxon>Balneolia</taxon>
        <taxon>Balneolales</taxon>
        <taxon>Balneolaceae</taxon>
        <taxon>Gracilimonas</taxon>
    </lineage>
</organism>
<evidence type="ECO:0000256" key="1">
    <source>
        <dbReference type="ARBA" id="ARBA00005189"/>
    </source>
</evidence>
<dbReference type="Proteomes" id="UP001139125">
    <property type="component" value="Unassembled WGS sequence"/>
</dbReference>
<keyword evidence="6" id="KW-1185">Reference proteome</keyword>
<dbReference type="SUPFAM" id="SSF69593">
    <property type="entry name" value="Glycerol-3-phosphate (1)-acyltransferase"/>
    <property type="match status" value="1"/>
</dbReference>
<evidence type="ECO:0000313" key="5">
    <source>
        <dbReference type="EMBL" id="MCP9292530.1"/>
    </source>
</evidence>
<dbReference type="AlphaFoldDB" id="A0A9X2L536"/>
<comment type="pathway">
    <text evidence="1">Lipid metabolism.</text>
</comment>
<dbReference type="CDD" id="cd06551">
    <property type="entry name" value="LPLAT"/>
    <property type="match status" value="1"/>
</dbReference>
<dbReference type="GO" id="GO:0006654">
    <property type="term" value="P:phosphatidic acid biosynthetic process"/>
    <property type="evidence" value="ECO:0007669"/>
    <property type="project" value="TreeGrafter"/>
</dbReference>
<dbReference type="EMBL" id="JANDBC010000003">
    <property type="protein sequence ID" value="MCP9292530.1"/>
    <property type="molecule type" value="Genomic_DNA"/>
</dbReference>
<gene>
    <name evidence="5" type="ORF">NM125_13160</name>
</gene>
<dbReference type="PANTHER" id="PTHR10434">
    <property type="entry name" value="1-ACYL-SN-GLYCEROL-3-PHOSPHATE ACYLTRANSFERASE"/>
    <property type="match status" value="1"/>
</dbReference>
<reference evidence="5" key="1">
    <citation type="submission" date="2022-06" db="EMBL/GenBank/DDBJ databases">
        <title>Gracilimonas sp. CAU 1638 isolated from sea sediment.</title>
        <authorList>
            <person name="Kim W."/>
        </authorList>
    </citation>
    <scope>NUCLEOTIDE SEQUENCE</scope>
    <source>
        <strain evidence="5">CAU 1638</strain>
    </source>
</reference>
<dbReference type="InterPro" id="IPR002123">
    <property type="entry name" value="Plipid/glycerol_acylTrfase"/>
</dbReference>
<keyword evidence="3 5" id="KW-0012">Acyltransferase</keyword>
<proteinExistence type="predicted"/>
<dbReference type="SMART" id="SM00563">
    <property type="entry name" value="PlsC"/>
    <property type="match status" value="1"/>
</dbReference>
<accession>A0A9X2L536</accession>
<dbReference type="GO" id="GO:0003841">
    <property type="term" value="F:1-acylglycerol-3-phosphate O-acyltransferase activity"/>
    <property type="evidence" value="ECO:0007669"/>
    <property type="project" value="TreeGrafter"/>
</dbReference>
<dbReference type="PANTHER" id="PTHR10434:SF11">
    <property type="entry name" value="1-ACYL-SN-GLYCEROL-3-PHOSPHATE ACYLTRANSFERASE"/>
    <property type="match status" value="1"/>
</dbReference>